<feature type="compositionally biased region" description="Basic and acidic residues" evidence="1">
    <location>
        <begin position="204"/>
        <end position="220"/>
    </location>
</feature>
<comment type="caution">
    <text evidence="3">The sequence shown here is derived from an EMBL/GenBank/DDBJ whole genome shotgun (WGS) entry which is preliminary data.</text>
</comment>
<evidence type="ECO:0000259" key="2">
    <source>
        <dbReference type="Pfam" id="PF14392"/>
    </source>
</evidence>
<protein>
    <recommendedName>
        <fullName evidence="2">Zinc knuckle CX2CX4HX4C domain-containing protein</fullName>
    </recommendedName>
</protein>
<feature type="region of interest" description="Disordered" evidence="1">
    <location>
        <begin position="145"/>
        <end position="233"/>
    </location>
</feature>
<dbReference type="AlphaFoldDB" id="A0A392M9J6"/>
<evidence type="ECO:0000313" key="4">
    <source>
        <dbReference type="Proteomes" id="UP000265520"/>
    </source>
</evidence>
<dbReference type="EMBL" id="LXQA010005778">
    <property type="protein sequence ID" value="MCH83803.1"/>
    <property type="molecule type" value="Genomic_DNA"/>
</dbReference>
<feature type="compositionally biased region" description="Polar residues" evidence="1">
    <location>
        <begin position="145"/>
        <end position="174"/>
    </location>
</feature>
<feature type="domain" description="Zinc knuckle CX2CX4HX4C" evidence="2">
    <location>
        <begin position="35"/>
        <end position="80"/>
    </location>
</feature>
<evidence type="ECO:0000313" key="3">
    <source>
        <dbReference type="EMBL" id="MCH83803.1"/>
    </source>
</evidence>
<evidence type="ECO:0000256" key="1">
    <source>
        <dbReference type="SAM" id="MobiDB-lite"/>
    </source>
</evidence>
<name>A0A392M9J6_9FABA</name>
<dbReference type="InterPro" id="IPR025836">
    <property type="entry name" value="Zn_knuckle_CX2CX4HX4C"/>
</dbReference>
<reference evidence="3 4" key="1">
    <citation type="journal article" date="2018" name="Front. Plant Sci.">
        <title>Red Clover (Trifolium pratense) and Zigzag Clover (T. medium) - A Picture of Genomic Similarities and Differences.</title>
        <authorList>
            <person name="Dluhosova J."/>
            <person name="Istvanek J."/>
            <person name="Nedelnik J."/>
            <person name="Repkova J."/>
        </authorList>
    </citation>
    <scope>NUCLEOTIDE SEQUENCE [LARGE SCALE GENOMIC DNA]</scope>
    <source>
        <strain evidence="4">cv. 10/8</strain>
        <tissue evidence="3">Leaf</tissue>
    </source>
</reference>
<feature type="compositionally biased region" description="Polar residues" evidence="1">
    <location>
        <begin position="221"/>
        <end position="233"/>
    </location>
</feature>
<keyword evidence="4" id="KW-1185">Reference proteome</keyword>
<proteinExistence type="predicted"/>
<organism evidence="3 4">
    <name type="scientific">Trifolium medium</name>
    <dbReference type="NCBI Taxonomy" id="97028"/>
    <lineage>
        <taxon>Eukaryota</taxon>
        <taxon>Viridiplantae</taxon>
        <taxon>Streptophyta</taxon>
        <taxon>Embryophyta</taxon>
        <taxon>Tracheophyta</taxon>
        <taxon>Spermatophyta</taxon>
        <taxon>Magnoliopsida</taxon>
        <taxon>eudicotyledons</taxon>
        <taxon>Gunneridae</taxon>
        <taxon>Pentapetalae</taxon>
        <taxon>rosids</taxon>
        <taxon>fabids</taxon>
        <taxon>Fabales</taxon>
        <taxon>Fabaceae</taxon>
        <taxon>Papilionoideae</taxon>
        <taxon>50 kb inversion clade</taxon>
        <taxon>NPAAA clade</taxon>
        <taxon>Hologalegina</taxon>
        <taxon>IRL clade</taxon>
        <taxon>Trifolieae</taxon>
        <taxon>Trifolium</taxon>
    </lineage>
</organism>
<gene>
    <name evidence="3" type="ORF">A2U01_0004629</name>
</gene>
<dbReference type="Proteomes" id="UP000265520">
    <property type="component" value="Unassembled WGS sequence"/>
</dbReference>
<dbReference type="Pfam" id="PF14392">
    <property type="entry name" value="zf-CCHC_4"/>
    <property type="match status" value="1"/>
</dbReference>
<sequence>MGESIGALMGKVEASEFYEFPGKQVIIKIKVAINIHNPILSGIHIGNPTDGTSWVDYRYEKLPQVCFKCAMIGHSDKLCRNPPFVWDTLAPLGPWIRFTQYGRRKMEDKDKKYYSNPSHSKDFGHYSPHVPADLLAKLAAMKVQSEQATNVTKSQPPHPDTQSNTTGHSPNKDIQYQRENKAKKAHRIGYSSEHMMQDSTLETRMVETENQIKRQKRDNNQRAGSARQASPQP</sequence>
<accession>A0A392M9J6</accession>